<evidence type="ECO:0000256" key="4">
    <source>
        <dbReference type="SAM" id="MobiDB-lite"/>
    </source>
</evidence>
<dbReference type="AlphaFoldDB" id="A0A0R2JNP1"/>
<dbReference type="PANTHER" id="PTHR43392">
    <property type="entry name" value="AAA-TYPE ATPASE FAMILY PROTEIN / ANKYRIN REPEAT FAMILY PROTEIN"/>
    <property type="match status" value="1"/>
</dbReference>
<dbReference type="SUPFAM" id="SSF52540">
    <property type="entry name" value="P-loop containing nucleoside triphosphate hydrolases"/>
    <property type="match status" value="1"/>
</dbReference>
<dbReference type="EMBL" id="JQBT01000033">
    <property type="protein sequence ID" value="KRN78783.1"/>
    <property type="molecule type" value="Genomic_DNA"/>
</dbReference>
<dbReference type="InterPro" id="IPR041627">
    <property type="entry name" value="AAA_lid_6"/>
</dbReference>
<dbReference type="OrthoDB" id="9806903at2"/>
<keyword evidence="3" id="KW-0067">ATP-binding</keyword>
<dbReference type="InterPro" id="IPR000641">
    <property type="entry name" value="CbxX/CfxQ"/>
</dbReference>
<feature type="domain" description="AAA+ ATPase" evidence="5">
    <location>
        <begin position="223"/>
        <end position="362"/>
    </location>
</feature>
<dbReference type="PRINTS" id="PR00819">
    <property type="entry name" value="CBXCFQXSUPER"/>
</dbReference>
<reference evidence="6 7" key="1">
    <citation type="journal article" date="2015" name="Genome Announc.">
        <title>Expanding the biotechnology potential of lactobacilli through comparative genomics of 213 strains and associated genera.</title>
        <authorList>
            <person name="Sun Z."/>
            <person name="Harris H.M."/>
            <person name="McCann A."/>
            <person name="Guo C."/>
            <person name="Argimon S."/>
            <person name="Zhang W."/>
            <person name="Yang X."/>
            <person name="Jeffery I.B."/>
            <person name="Cooney J.C."/>
            <person name="Kagawa T.F."/>
            <person name="Liu W."/>
            <person name="Song Y."/>
            <person name="Salvetti E."/>
            <person name="Wrobel A."/>
            <person name="Rasinkangas P."/>
            <person name="Parkhill J."/>
            <person name="Rea M.C."/>
            <person name="O'Sullivan O."/>
            <person name="Ritari J."/>
            <person name="Douillard F.P."/>
            <person name="Paul Ross R."/>
            <person name="Yang R."/>
            <person name="Briner A.E."/>
            <person name="Felis G.E."/>
            <person name="de Vos W.M."/>
            <person name="Barrangou R."/>
            <person name="Klaenhammer T.R."/>
            <person name="Caufield P.W."/>
            <person name="Cui Y."/>
            <person name="Zhang H."/>
            <person name="O'Toole P.W."/>
        </authorList>
    </citation>
    <scope>NUCLEOTIDE SEQUENCE [LARGE SCALE GENOMIC DNA]</scope>
    <source>
        <strain evidence="6 7">DSM 20690</strain>
    </source>
</reference>
<dbReference type="InterPro" id="IPR027417">
    <property type="entry name" value="P-loop_NTPase"/>
</dbReference>
<protein>
    <submittedName>
        <fullName evidence="6">Protein cfxQ-like protein</fullName>
    </submittedName>
</protein>
<evidence type="ECO:0000313" key="6">
    <source>
        <dbReference type="EMBL" id="KRN78783.1"/>
    </source>
</evidence>
<proteinExistence type="inferred from homology"/>
<dbReference type="PATRIC" id="fig|1122148.6.peg.1088"/>
<organism evidence="6 7">
    <name type="scientific">Fructilactobacillus lindneri DSM 20690 = JCM 11027</name>
    <dbReference type="NCBI Taxonomy" id="1122148"/>
    <lineage>
        <taxon>Bacteria</taxon>
        <taxon>Bacillati</taxon>
        <taxon>Bacillota</taxon>
        <taxon>Bacilli</taxon>
        <taxon>Lactobacillales</taxon>
        <taxon>Lactobacillaceae</taxon>
        <taxon>Fructilactobacillus</taxon>
    </lineage>
</organism>
<dbReference type="Gene3D" id="3.40.50.300">
    <property type="entry name" value="P-loop containing nucleotide triphosphate hydrolases"/>
    <property type="match status" value="1"/>
</dbReference>
<dbReference type="STRING" id="53444.AYR59_02845"/>
<dbReference type="PANTHER" id="PTHR43392:SF2">
    <property type="entry name" value="AAA-TYPE ATPASE FAMILY PROTEIN _ ANKYRIN REPEAT FAMILY PROTEIN"/>
    <property type="match status" value="1"/>
</dbReference>
<dbReference type="RefSeq" id="WP_054645995.1">
    <property type="nucleotide sequence ID" value="NZ_FUXS01000002.1"/>
</dbReference>
<dbReference type="GeneID" id="61249813"/>
<dbReference type="Pfam" id="PF00004">
    <property type="entry name" value="AAA"/>
    <property type="match status" value="1"/>
</dbReference>
<name>A0A0R2JNP1_9LACO</name>
<evidence type="ECO:0000313" key="7">
    <source>
        <dbReference type="Proteomes" id="UP000051565"/>
    </source>
</evidence>
<dbReference type="GO" id="GO:0016887">
    <property type="term" value="F:ATP hydrolysis activity"/>
    <property type="evidence" value="ECO:0007669"/>
    <property type="project" value="InterPro"/>
</dbReference>
<dbReference type="GO" id="GO:0005524">
    <property type="term" value="F:ATP binding"/>
    <property type="evidence" value="ECO:0007669"/>
    <property type="project" value="UniProtKB-KW"/>
</dbReference>
<dbReference type="Proteomes" id="UP000051565">
    <property type="component" value="Unassembled WGS sequence"/>
</dbReference>
<dbReference type="Gene3D" id="1.10.8.60">
    <property type="match status" value="1"/>
</dbReference>
<evidence type="ECO:0000256" key="2">
    <source>
        <dbReference type="ARBA" id="ARBA00022741"/>
    </source>
</evidence>
<feature type="region of interest" description="Disordered" evidence="4">
    <location>
        <begin position="427"/>
        <end position="453"/>
    </location>
</feature>
<keyword evidence="2" id="KW-0547">Nucleotide-binding</keyword>
<gene>
    <name evidence="6" type="ORF">IV52_GL001062</name>
</gene>
<evidence type="ECO:0000256" key="3">
    <source>
        <dbReference type="ARBA" id="ARBA00022840"/>
    </source>
</evidence>
<dbReference type="InterPro" id="IPR050773">
    <property type="entry name" value="CbxX/CfxQ_RuBisCO_ESX"/>
</dbReference>
<evidence type="ECO:0000259" key="5">
    <source>
        <dbReference type="SMART" id="SM00382"/>
    </source>
</evidence>
<dbReference type="FunFam" id="3.40.50.300:FF:000216">
    <property type="entry name" value="Type VII secretion ATPase EccA"/>
    <property type="match status" value="1"/>
</dbReference>
<accession>A0A0R2JNP1</accession>
<evidence type="ECO:0000256" key="1">
    <source>
        <dbReference type="ARBA" id="ARBA00010378"/>
    </source>
</evidence>
<dbReference type="InterPro" id="IPR003593">
    <property type="entry name" value="AAA+_ATPase"/>
</dbReference>
<dbReference type="CDD" id="cd00009">
    <property type="entry name" value="AAA"/>
    <property type="match status" value="1"/>
</dbReference>
<dbReference type="SMART" id="SM00382">
    <property type="entry name" value="AAA"/>
    <property type="match status" value="1"/>
</dbReference>
<keyword evidence="7" id="KW-1185">Reference proteome</keyword>
<comment type="similarity">
    <text evidence="1">Belongs to the CbxX/CfxQ family.</text>
</comment>
<dbReference type="Pfam" id="PF17866">
    <property type="entry name" value="AAA_lid_6"/>
    <property type="match status" value="1"/>
</dbReference>
<comment type="caution">
    <text evidence="6">The sequence shown here is derived from an EMBL/GenBank/DDBJ whole genome shotgun (WGS) entry which is preliminary data.</text>
</comment>
<sequence length="453" mass="51443">MTFEELKEYGQLFYRSNYKLDSNLETKTFKIKNIKSNQHVQNDEGGFTDWTDNMVTLYNLLSPVIGDTFGYNFNFKKREMYLYFPLKQKTTAEKLNQALPLVDLISLEQDDSSNIATVDISKFNDRYEYAAGLYDNQPLADLDLSNLTDIKNKTTDSNSDNNEQSSDDLNLNIEKLDTSIDALKELENLTGLESAKKQITDMIAIAKVNNLREKHGLKVPAGISKHMVFVGDPGTGKTTVAKLFATILYQNGIIKDSKFVNTDRSDLVGHYTGTTADRTKKVIQSSLGGVLFIDEAYQLSHPDSPTDFGHEAIDQLIIGMENHRKDLIVILAGYTNEMEEFLNDNPGLRSRIPNRIFFADYSTDELVQILFKMITHDEIVKLSDEKYFQETIKNFIEKHQPTGNARWARNVYQAMLQAQARRVAFQKDEPSTEDLTNITNDDLDQALATTPTN</sequence>
<dbReference type="InterPro" id="IPR003959">
    <property type="entry name" value="ATPase_AAA_core"/>
</dbReference>